<accession>A0A4Z2GH62</accession>
<protein>
    <submittedName>
        <fullName evidence="1">Uncharacterized protein</fullName>
    </submittedName>
</protein>
<organism evidence="1 2">
    <name type="scientific">Liparis tanakae</name>
    <name type="common">Tanaka's snailfish</name>
    <dbReference type="NCBI Taxonomy" id="230148"/>
    <lineage>
        <taxon>Eukaryota</taxon>
        <taxon>Metazoa</taxon>
        <taxon>Chordata</taxon>
        <taxon>Craniata</taxon>
        <taxon>Vertebrata</taxon>
        <taxon>Euteleostomi</taxon>
        <taxon>Actinopterygii</taxon>
        <taxon>Neopterygii</taxon>
        <taxon>Teleostei</taxon>
        <taxon>Neoteleostei</taxon>
        <taxon>Acanthomorphata</taxon>
        <taxon>Eupercaria</taxon>
        <taxon>Perciformes</taxon>
        <taxon>Cottioidei</taxon>
        <taxon>Cottales</taxon>
        <taxon>Liparidae</taxon>
        <taxon>Liparis</taxon>
    </lineage>
</organism>
<proteinExistence type="predicted"/>
<gene>
    <name evidence="1" type="ORF">EYF80_037302</name>
</gene>
<dbReference type="AlphaFoldDB" id="A0A4Z2GH62"/>
<comment type="caution">
    <text evidence="1">The sequence shown here is derived from an EMBL/GenBank/DDBJ whole genome shotgun (WGS) entry which is preliminary data.</text>
</comment>
<evidence type="ECO:0000313" key="2">
    <source>
        <dbReference type="Proteomes" id="UP000314294"/>
    </source>
</evidence>
<evidence type="ECO:0000313" key="1">
    <source>
        <dbReference type="EMBL" id="TNN52475.1"/>
    </source>
</evidence>
<name>A0A4Z2GH62_9TELE</name>
<sequence>MIEAPSSFIGRLREEAVTWREAAVESLDDDVVDGPQQHLSPRARTCGARITTGPTTNFKHGHYWLT</sequence>
<dbReference type="EMBL" id="SRLO01000545">
    <property type="protein sequence ID" value="TNN52475.1"/>
    <property type="molecule type" value="Genomic_DNA"/>
</dbReference>
<reference evidence="1 2" key="1">
    <citation type="submission" date="2019-03" db="EMBL/GenBank/DDBJ databases">
        <title>First draft genome of Liparis tanakae, snailfish: a comprehensive survey of snailfish specific genes.</title>
        <authorList>
            <person name="Kim W."/>
            <person name="Song I."/>
            <person name="Jeong J.-H."/>
            <person name="Kim D."/>
            <person name="Kim S."/>
            <person name="Ryu S."/>
            <person name="Song J.Y."/>
            <person name="Lee S.K."/>
        </authorList>
    </citation>
    <scope>NUCLEOTIDE SEQUENCE [LARGE SCALE GENOMIC DNA]</scope>
    <source>
        <tissue evidence="1">Muscle</tissue>
    </source>
</reference>
<dbReference type="Proteomes" id="UP000314294">
    <property type="component" value="Unassembled WGS sequence"/>
</dbReference>
<keyword evidence="2" id="KW-1185">Reference proteome</keyword>